<comment type="caution">
    <text evidence="2">The sequence shown here is derived from an EMBL/GenBank/DDBJ whole genome shotgun (WGS) entry which is preliminary data.</text>
</comment>
<dbReference type="Proteomes" id="UP000828390">
    <property type="component" value="Unassembled WGS sequence"/>
</dbReference>
<feature type="compositionally biased region" description="Polar residues" evidence="1">
    <location>
        <begin position="46"/>
        <end position="60"/>
    </location>
</feature>
<reference evidence="2" key="1">
    <citation type="journal article" date="2019" name="bioRxiv">
        <title>The Genome of the Zebra Mussel, Dreissena polymorpha: A Resource for Invasive Species Research.</title>
        <authorList>
            <person name="McCartney M.A."/>
            <person name="Auch B."/>
            <person name="Kono T."/>
            <person name="Mallez S."/>
            <person name="Zhang Y."/>
            <person name="Obille A."/>
            <person name="Becker A."/>
            <person name="Abrahante J.E."/>
            <person name="Garbe J."/>
            <person name="Badalamenti J.P."/>
            <person name="Herman A."/>
            <person name="Mangelson H."/>
            <person name="Liachko I."/>
            <person name="Sullivan S."/>
            <person name="Sone E.D."/>
            <person name="Koren S."/>
            <person name="Silverstein K.A.T."/>
            <person name="Beckman K.B."/>
            <person name="Gohl D.M."/>
        </authorList>
    </citation>
    <scope>NUCLEOTIDE SEQUENCE</scope>
    <source>
        <strain evidence="2">Duluth1</strain>
        <tissue evidence="2">Whole animal</tissue>
    </source>
</reference>
<evidence type="ECO:0000313" key="2">
    <source>
        <dbReference type="EMBL" id="KAH3871189.1"/>
    </source>
</evidence>
<reference evidence="2" key="2">
    <citation type="submission" date="2020-11" db="EMBL/GenBank/DDBJ databases">
        <authorList>
            <person name="McCartney M.A."/>
            <person name="Auch B."/>
            <person name="Kono T."/>
            <person name="Mallez S."/>
            <person name="Becker A."/>
            <person name="Gohl D.M."/>
            <person name="Silverstein K.A.T."/>
            <person name="Koren S."/>
            <person name="Bechman K.B."/>
            <person name="Herman A."/>
            <person name="Abrahante J.E."/>
            <person name="Garbe J."/>
        </authorList>
    </citation>
    <scope>NUCLEOTIDE SEQUENCE</scope>
    <source>
        <strain evidence="2">Duluth1</strain>
        <tissue evidence="2">Whole animal</tissue>
    </source>
</reference>
<gene>
    <name evidence="2" type="ORF">DPMN_034383</name>
</gene>
<feature type="region of interest" description="Disordered" evidence="1">
    <location>
        <begin position="31"/>
        <end position="60"/>
    </location>
</feature>
<dbReference type="AlphaFoldDB" id="A0A9D4M7F3"/>
<feature type="compositionally biased region" description="Basic and acidic residues" evidence="1">
    <location>
        <begin position="33"/>
        <end position="45"/>
    </location>
</feature>
<accession>A0A9D4M7F3</accession>
<proteinExistence type="predicted"/>
<keyword evidence="3" id="KW-1185">Reference proteome</keyword>
<protein>
    <submittedName>
        <fullName evidence="2">Uncharacterized protein</fullName>
    </submittedName>
</protein>
<evidence type="ECO:0000256" key="1">
    <source>
        <dbReference type="SAM" id="MobiDB-lite"/>
    </source>
</evidence>
<name>A0A9D4M7F3_DREPO</name>
<dbReference type="EMBL" id="JAIWYP010000002">
    <property type="protein sequence ID" value="KAH3871189.1"/>
    <property type="molecule type" value="Genomic_DNA"/>
</dbReference>
<organism evidence="2 3">
    <name type="scientific">Dreissena polymorpha</name>
    <name type="common">Zebra mussel</name>
    <name type="synonym">Mytilus polymorpha</name>
    <dbReference type="NCBI Taxonomy" id="45954"/>
    <lineage>
        <taxon>Eukaryota</taxon>
        <taxon>Metazoa</taxon>
        <taxon>Spiralia</taxon>
        <taxon>Lophotrochozoa</taxon>
        <taxon>Mollusca</taxon>
        <taxon>Bivalvia</taxon>
        <taxon>Autobranchia</taxon>
        <taxon>Heteroconchia</taxon>
        <taxon>Euheterodonta</taxon>
        <taxon>Imparidentia</taxon>
        <taxon>Neoheterodontei</taxon>
        <taxon>Myida</taxon>
        <taxon>Dreissenoidea</taxon>
        <taxon>Dreissenidae</taxon>
        <taxon>Dreissena</taxon>
    </lineage>
</organism>
<evidence type="ECO:0000313" key="3">
    <source>
        <dbReference type="Proteomes" id="UP000828390"/>
    </source>
</evidence>
<feature type="region of interest" description="Disordered" evidence="1">
    <location>
        <begin position="81"/>
        <end position="104"/>
    </location>
</feature>
<sequence length="104" mass="11700">MTQFELSIIDIIGTNLLTKFHQDQTINCLRNKCGRDGRTTDKDRSQSSPEQSVTNSNSSKISLGRKLLTKFHEDLTINVASRMTDGQDYGQRPVTKAHLSNQMS</sequence>